<gene>
    <name evidence="1" type="ORF">T11_9267</name>
</gene>
<dbReference type="AlphaFoldDB" id="A0A0V1EF20"/>
<reference evidence="1 2" key="1">
    <citation type="submission" date="2015-01" db="EMBL/GenBank/DDBJ databases">
        <title>Evolution of Trichinella species and genotypes.</title>
        <authorList>
            <person name="Korhonen P.K."/>
            <person name="Edoardo P."/>
            <person name="Giuseppe L.R."/>
            <person name="Gasser R.B."/>
        </authorList>
    </citation>
    <scope>NUCLEOTIDE SEQUENCE [LARGE SCALE GENOMIC DNA]</scope>
    <source>
        <strain evidence="1">ISS1029</strain>
    </source>
</reference>
<organism evidence="1 2">
    <name type="scientific">Trichinella zimbabwensis</name>
    <dbReference type="NCBI Taxonomy" id="268475"/>
    <lineage>
        <taxon>Eukaryota</taxon>
        <taxon>Metazoa</taxon>
        <taxon>Ecdysozoa</taxon>
        <taxon>Nematoda</taxon>
        <taxon>Enoplea</taxon>
        <taxon>Dorylaimia</taxon>
        <taxon>Trichinellida</taxon>
        <taxon>Trichinellidae</taxon>
        <taxon>Trichinella</taxon>
    </lineage>
</organism>
<accession>A0A0V1EF20</accession>
<sequence length="30" mass="3474">MFCKECSPSETLLERNQHACISVWGTFSRL</sequence>
<protein>
    <submittedName>
        <fullName evidence="1">Uncharacterized protein</fullName>
    </submittedName>
</protein>
<proteinExistence type="predicted"/>
<dbReference type="Proteomes" id="UP000055024">
    <property type="component" value="Unassembled WGS sequence"/>
</dbReference>
<evidence type="ECO:0000313" key="1">
    <source>
        <dbReference type="EMBL" id="KRY72342.1"/>
    </source>
</evidence>
<comment type="caution">
    <text evidence="1">The sequence shown here is derived from an EMBL/GenBank/DDBJ whole genome shotgun (WGS) entry which is preliminary data.</text>
</comment>
<evidence type="ECO:0000313" key="2">
    <source>
        <dbReference type="Proteomes" id="UP000055024"/>
    </source>
</evidence>
<keyword evidence="2" id="KW-1185">Reference proteome</keyword>
<dbReference type="EMBL" id="JYDP01007312">
    <property type="protein sequence ID" value="KRY72342.1"/>
    <property type="molecule type" value="Genomic_DNA"/>
</dbReference>
<name>A0A0V1EF20_9BILA</name>